<accession>A0AAJ6HZH7</accession>
<feature type="region of interest" description="Disordered" evidence="1">
    <location>
        <begin position="273"/>
        <end position="311"/>
    </location>
</feature>
<reference evidence="3 4" key="1">
    <citation type="submission" date="2023-07" db="EMBL/GenBank/DDBJ databases">
        <title>Micromonospora profundi TRM 95458 converts glycerol to a new osmotic compound.</title>
        <authorList>
            <person name="Lu D."/>
        </authorList>
    </citation>
    <scope>NUCLEOTIDE SEQUENCE [LARGE SCALE GENOMIC DNA]</scope>
    <source>
        <strain evidence="3 4">TRM95458</strain>
    </source>
</reference>
<dbReference type="KEGG" id="mprn:Q3V37_13260"/>
<evidence type="ECO:0000313" key="4">
    <source>
        <dbReference type="Proteomes" id="UP001235874"/>
    </source>
</evidence>
<organism evidence="3 4">
    <name type="scientific">Micromonospora profundi</name>
    <dbReference type="NCBI Taxonomy" id="1420889"/>
    <lineage>
        <taxon>Bacteria</taxon>
        <taxon>Bacillati</taxon>
        <taxon>Actinomycetota</taxon>
        <taxon>Actinomycetes</taxon>
        <taxon>Micromonosporales</taxon>
        <taxon>Micromonosporaceae</taxon>
        <taxon>Micromonospora</taxon>
    </lineage>
</organism>
<dbReference type="EMBL" id="CP130472">
    <property type="protein sequence ID" value="WLS48108.1"/>
    <property type="molecule type" value="Genomic_DNA"/>
</dbReference>
<proteinExistence type="predicted"/>
<evidence type="ECO:0000256" key="2">
    <source>
        <dbReference type="SAM" id="Phobius"/>
    </source>
</evidence>
<keyword evidence="2" id="KW-1133">Transmembrane helix</keyword>
<keyword evidence="4" id="KW-1185">Reference proteome</keyword>
<feature type="transmembrane region" description="Helical" evidence="2">
    <location>
        <begin position="245"/>
        <end position="266"/>
    </location>
</feature>
<feature type="region of interest" description="Disordered" evidence="1">
    <location>
        <begin position="42"/>
        <end position="71"/>
    </location>
</feature>
<gene>
    <name evidence="3" type="ORF">Q3V37_13260</name>
</gene>
<dbReference type="AlphaFoldDB" id="A0AAJ6HZH7"/>
<feature type="region of interest" description="Disordered" evidence="1">
    <location>
        <begin position="123"/>
        <end position="142"/>
    </location>
</feature>
<sequence>MGEFNTQDVNVVKRLATVAAIVGTVMVGCGVGTLLIPLSGADSPEPGAPVPPERPEGLDPGAPTAKPTPEQKQSEYLNALLTDRAALYSGNASARLRQQVEVGESFPVALAVCAPGNIPCTVNPSEPPQQLPKNPTRPAEAEELGNVPVGGRVQAELSWYGSDATVRASSPPEQVIAAPGDVAEWRWSVQVGANPGRLIFQISVTSLRGDSNVPLFPTRYFDLDVEVTDTVQNRTSVIVAALNRFVVGAGSGMAALGATIVAYLTYRRARQERAGKRAAEQGSGDAEGGREAGLSLRKRRRRPRKPGRGET</sequence>
<dbReference type="RefSeq" id="WP_306273615.1">
    <property type="nucleotide sequence ID" value="NZ_CP130472.1"/>
</dbReference>
<feature type="compositionally biased region" description="Basic residues" evidence="1">
    <location>
        <begin position="296"/>
        <end position="311"/>
    </location>
</feature>
<name>A0AAJ6HZH7_9ACTN</name>
<keyword evidence="2" id="KW-0812">Transmembrane</keyword>
<keyword evidence="2" id="KW-0472">Membrane</keyword>
<evidence type="ECO:0000256" key="1">
    <source>
        <dbReference type="SAM" id="MobiDB-lite"/>
    </source>
</evidence>
<dbReference type="Proteomes" id="UP001235874">
    <property type="component" value="Chromosome"/>
</dbReference>
<evidence type="ECO:0000313" key="3">
    <source>
        <dbReference type="EMBL" id="WLS48108.1"/>
    </source>
</evidence>
<protein>
    <submittedName>
        <fullName evidence="3">Uncharacterized protein</fullName>
    </submittedName>
</protein>